<evidence type="ECO:0000256" key="7">
    <source>
        <dbReference type="ARBA" id="ARBA00023235"/>
    </source>
</evidence>
<gene>
    <name evidence="10" type="ORF">QX51_10630</name>
</gene>
<dbReference type="GO" id="GO:0006012">
    <property type="term" value="P:galactose metabolic process"/>
    <property type="evidence" value="ECO:0007669"/>
    <property type="project" value="UniProtKB-UniPathway"/>
</dbReference>
<dbReference type="Proteomes" id="UP000031189">
    <property type="component" value="Unassembled WGS sequence"/>
</dbReference>
<dbReference type="GO" id="GO:0003978">
    <property type="term" value="F:UDP-glucose 4-epimerase activity"/>
    <property type="evidence" value="ECO:0007669"/>
    <property type="project" value="UniProtKB-UniRule"/>
</dbReference>
<feature type="domain" description="NAD(P)-binding" evidence="9">
    <location>
        <begin position="4"/>
        <end position="323"/>
    </location>
</feature>
<evidence type="ECO:0000256" key="2">
    <source>
        <dbReference type="ARBA" id="ARBA00001911"/>
    </source>
</evidence>
<comment type="pathway">
    <text evidence="8">Carbohydrate metabolism; galactose metabolism.</text>
</comment>
<proteinExistence type="inferred from homology"/>
<comment type="catalytic activity">
    <reaction evidence="1 8">
        <text>UDP-alpha-D-glucose = UDP-alpha-D-galactose</text>
        <dbReference type="Rhea" id="RHEA:22168"/>
        <dbReference type="ChEBI" id="CHEBI:58885"/>
        <dbReference type="ChEBI" id="CHEBI:66914"/>
        <dbReference type="EC" id="5.1.3.2"/>
    </reaction>
</comment>
<dbReference type="Gene3D" id="3.40.50.720">
    <property type="entry name" value="NAD(P)-binding Rossmann-like Domain"/>
    <property type="match status" value="1"/>
</dbReference>
<dbReference type="CDD" id="cd05247">
    <property type="entry name" value="UDP_G4E_1_SDR_e"/>
    <property type="match status" value="1"/>
</dbReference>
<protein>
    <recommendedName>
        <fullName evidence="5 8">UDP-glucose 4-epimerase</fullName>
        <ecNumber evidence="4 8">5.1.3.2</ecNumber>
    </recommendedName>
</protein>
<dbReference type="EMBL" id="JWHR01000097">
    <property type="protein sequence ID" value="KHS57007.1"/>
    <property type="molecule type" value="Genomic_DNA"/>
</dbReference>
<dbReference type="Gene3D" id="3.90.25.10">
    <property type="entry name" value="UDP-galactose 4-epimerase, domain 1"/>
    <property type="match status" value="1"/>
</dbReference>
<comment type="subunit">
    <text evidence="8">Homodimer.</text>
</comment>
<dbReference type="InterPro" id="IPR016040">
    <property type="entry name" value="NAD(P)-bd_dom"/>
</dbReference>
<keyword evidence="11" id="KW-1185">Reference proteome</keyword>
<dbReference type="GO" id="GO:0005829">
    <property type="term" value="C:cytosol"/>
    <property type="evidence" value="ECO:0007669"/>
    <property type="project" value="TreeGrafter"/>
</dbReference>
<evidence type="ECO:0000259" key="9">
    <source>
        <dbReference type="Pfam" id="PF16363"/>
    </source>
</evidence>
<organism evidence="10 11">
    <name type="scientific">Terrisporobacter othiniensis</name>
    <dbReference type="NCBI Taxonomy" id="1577792"/>
    <lineage>
        <taxon>Bacteria</taxon>
        <taxon>Bacillati</taxon>
        <taxon>Bacillota</taxon>
        <taxon>Clostridia</taxon>
        <taxon>Peptostreptococcales</taxon>
        <taxon>Peptostreptococcaceae</taxon>
        <taxon>Terrisporobacter</taxon>
    </lineage>
</organism>
<name>A0A0B3W3L7_9FIRM</name>
<evidence type="ECO:0000313" key="10">
    <source>
        <dbReference type="EMBL" id="KHS57007.1"/>
    </source>
</evidence>
<sequence>MMILVTGGAGYIGSHTVVELLNENYEVVIVDNLSNSSILVLDRIRKITNKEFKFYNIDVTKKDSFKKVFEENNIDSIIHFAAFKAVGESVKKPLEYYKNNLVGTLVVFELMKEFNVNNFVFSSSATVYGKPKTCPIREDFPLSTTNPYGATKLMIEDIMRDLSKANNNLNLAILRYFNPIGAHISGIIGEEPNGIPNNLMPYITKVAVGQLKELSVFGNDYNTPDGTGVRDYIHVVDLAKGHLAALKKLEEKPGLVIYNLGTGQGYSVLDLVDSFEKVNHIEIPYKVTDRRPGDIDMCYADPTKAYKELGWKAEFGIERMCEDSWRWQINNPKGYEENSELLDMITSEI</sequence>
<keyword evidence="6 8" id="KW-0520">NAD</keyword>
<evidence type="ECO:0000313" key="11">
    <source>
        <dbReference type="Proteomes" id="UP000031189"/>
    </source>
</evidence>
<dbReference type="OrthoDB" id="9811743at2"/>
<dbReference type="InterPro" id="IPR005886">
    <property type="entry name" value="UDP_G4E"/>
</dbReference>
<dbReference type="InterPro" id="IPR036291">
    <property type="entry name" value="NAD(P)-bd_dom_sf"/>
</dbReference>
<dbReference type="PANTHER" id="PTHR43725:SF47">
    <property type="entry name" value="UDP-GLUCOSE 4-EPIMERASE"/>
    <property type="match status" value="1"/>
</dbReference>
<accession>A0A0B3W3L7</accession>
<reference evidence="10 11" key="1">
    <citation type="submission" date="2014-12" db="EMBL/GenBank/DDBJ databases">
        <title>Draft genome sequence of Terrisporobacter sp. 08-306576, isolated from the blood culture of a bacteremia patient.</title>
        <authorList>
            <person name="Lund L.C."/>
            <person name="Sydenham T.V."/>
            <person name="Hogh S.V."/>
            <person name="Skov M.N."/>
            <person name="Kemp M."/>
            <person name="Justesen U.S."/>
        </authorList>
    </citation>
    <scope>NUCLEOTIDE SEQUENCE [LARGE SCALE GENOMIC DNA]</scope>
    <source>
        <strain evidence="10 11">08-306576</strain>
    </source>
</reference>
<keyword evidence="7 8" id="KW-0413">Isomerase</keyword>
<dbReference type="NCBIfam" id="TIGR01179">
    <property type="entry name" value="galE"/>
    <property type="match status" value="1"/>
</dbReference>
<dbReference type="PRINTS" id="PR01713">
    <property type="entry name" value="NUCEPIMERASE"/>
</dbReference>
<evidence type="ECO:0000256" key="4">
    <source>
        <dbReference type="ARBA" id="ARBA00013189"/>
    </source>
</evidence>
<dbReference type="SUPFAM" id="SSF51735">
    <property type="entry name" value="NAD(P)-binding Rossmann-fold domains"/>
    <property type="match status" value="1"/>
</dbReference>
<dbReference type="UniPathway" id="UPA00214"/>
<dbReference type="EC" id="5.1.3.2" evidence="4 8"/>
<evidence type="ECO:0000256" key="5">
    <source>
        <dbReference type="ARBA" id="ARBA00018569"/>
    </source>
</evidence>
<evidence type="ECO:0000256" key="6">
    <source>
        <dbReference type="ARBA" id="ARBA00023027"/>
    </source>
</evidence>
<dbReference type="PANTHER" id="PTHR43725">
    <property type="entry name" value="UDP-GLUCOSE 4-EPIMERASE"/>
    <property type="match status" value="1"/>
</dbReference>
<comment type="cofactor">
    <cofactor evidence="2 8">
        <name>NAD(+)</name>
        <dbReference type="ChEBI" id="CHEBI:57540"/>
    </cofactor>
</comment>
<evidence type="ECO:0000256" key="8">
    <source>
        <dbReference type="RuleBase" id="RU366046"/>
    </source>
</evidence>
<dbReference type="NCBIfam" id="NF007956">
    <property type="entry name" value="PRK10675.1"/>
    <property type="match status" value="1"/>
</dbReference>
<comment type="caution">
    <text evidence="10">The sequence shown here is derived from an EMBL/GenBank/DDBJ whole genome shotgun (WGS) entry which is preliminary data.</text>
</comment>
<dbReference type="RefSeq" id="WP_039679898.1">
    <property type="nucleotide sequence ID" value="NZ_JAXECK010000012.1"/>
</dbReference>
<keyword evidence="8" id="KW-0119">Carbohydrate metabolism</keyword>
<dbReference type="Pfam" id="PF16363">
    <property type="entry name" value="GDP_Man_Dehyd"/>
    <property type="match status" value="1"/>
</dbReference>
<evidence type="ECO:0000256" key="3">
    <source>
        <dbReference type="ARBA" id="ARBA00007637"/>
    </source>
</evidence>
<comment type="similarity">
    <text evidence="3 8">Belongs to the NAD(P)-dependent epimerase/dehydratase family.</text>
</comment>
<dbReference type="AlphaFoldDB" id="A0A0B3W3L7"/>
<evidence type="ECO:0000256" key="1">
    <source>
        <dbReference type="ARBA" id="ARBA00000083"/>
    </source>
</evidence>
<dbReference type="STRING" id="1577792.QX51_10630"/>